<accession>A0A8D8XAC1</accession>
<proteinExistence type="predicted"/>
<dbReference type="EMBL" id="HBUF01282842">
    <property type="protein sequence ID" value="CAG6687724.1"/>
    <property type="molecule type" value="Transcribed_RNA"/>
</dbReference>
<organism evidence="1">
    <name type="scientific">Cacopsylla melanoneura</name>
    <dbReference type="NCBI Taxonomy" id="428564"/>
    <lineage>
        <taxon>Eukaryota</taxon>
        <taxon>Metazoa</taxon>
        <taxon>Ecdysozoa</taxon>
        <taxon>Arthropoda</taxon>
        <taxon>Hexapoda</taxon>
        <taxon>Insecta</taxon>
        <taxon>Pterygota</taxon>
        <taxon>Neoptera</taxon>
        <taxon>Paraneoptera</taxon>
        <taxon>Hemiptera</taxon>
        <taxon>Sternorrhyncha</taxon>
        <taxon>Psylloidea</taxon>
        <taxon>Psyllidae</taxon>
        <taxon>Psyllinae</taxon>
        <taxon>Cacopsylla</taxon>
    </lineage>
</organism>
<protein>
    <submittedName>
        <fullName evidence="1">Uncharacterized protein</fullName>
    </submittedName>
</protein>
<name>A0A8D8XAC1_9HEMI</name>
<reference evidence="1" key="1">
    <citation type="submission" date="2021-05" db="EMBL/GenBank/DDBJ databases">
        <authorList>
            <person name="Alioto T."/>
            <person name="Alioto T."/>
            <person name="Gomez Garrido J."/>
        </authorList>
    </citation>
    <scope>NUCLEOTIDE SEQUENCE</scope>
</reference>
<evidence type="ECO:0000313" key="1">
    <source>
        <dbReference type="EMBL" id="CAG6687724.1"/>
    </source>
</evidence>
<sequence>MLGVIKIKMIQMVRMIQTSGRTLFRTDRIHSHSQRRLGFLSFPCRVFDRHVDFGSFSLLRAALRCSPAFCLLDSCFWSFGLLLPCFFPSPGSFLRSARPWVFPWRVVAVARLRRVL</sequence>
<dbReference type="AlphaFoldDB" id="A0A8D8XAC1"/>